<evidence type="ECO:0008006" key="7">
    <source>
        <dbReference type="Google" id="ProtNLM"/>
    </source>
</evidence>
<reference evidence="5 6" key="1">
    <citation type="journal article" date="2018" name="PLoS Genet.">
        <title>Population sequencing reveals clonal diversity and ancestral inbreeding in the grapevine cultivar Chardonnay.</title>
        <authorList>
            <person name="Roach M.J."/>
            <person name="Johnson D.L."/>
            <person name="Bohlmann J."/>
            <person name="van Vuuren H.J."/>
            <person name="Jones S.J."/>
            <person name="Pretorius I.S."/>
            <person name="Schmidt S.A."/>
            <person name="Borneman A.R."/>
        </authorList>
    </citation>
    <scope>NUCLEOTIDE SEQUENCE [LARGE SCALE GENOMIC DNA]</scope>
    <source>
        <strain evidence="6">cv. Chardonnay</strain>
        <tissue evidence="5">Leaf</tissue>
    </source>
</reference>
<dbReference type="Proteomes" id="UP000288805">
    <property type="component" value="Unassembled WGS sequence"/>
</dbReference>
<name>A0A438HJV3_VITVI</name>
<comment type="subcellular location">
    <subcellularLocation>
        <location evidence="1">Nucleus</location>
    </subcellularLocation>
</comment>
<proteinExistence type="predicted"/>
<dbReference type="CDD" id="cd11444">
    <property type="entry name" value="bHLH_AtIBH1_like"/>
    <property type="match status" value="1"/>
</dbReference>
<dbReference type="GO" id="GO:0005634">
    <property type="term" value="C:nucleus"/>
    <property type="evidence" value="ECO:0007669"/>
    <property type="project" value="UniProtKB-SubCell"/>
</dbReference>
<dbReference type="EMBL" id="QGNW01000212">
    <property type="protein sequence ID" value="RVW84738.1"/>
    <property type="molecule type" value="Genomic_DNA"/>
</dbReference>
<evidence type="ECO:0000256" key="3">
    <source>
        <dbReference type="ARBA" id="ARBA00023163"/>
    </source>
</evidence>
<evidence type="ECO:0000256" key="1">
    <source>
        <dbReference type="ARBA" id="ARBA00004123"/>
    </source>
</evidence>
<sequence>MRSSRSSSSLHWRRGVVYMRSSVRKRMKLSSIQKAKAVKSITPLQRKLRQLQKIIPGSDDMDVDSLFQTTASYIFLLESQVSFLRKLSSFYGI</sequence>
<accession>A0A438HJV3</accession>
<keyword evidence="3" id="KW-0804">Transcription</keyword>
<dbReference type="PANTHER" id="PTHR33124:SF9">
    <property type="entry name" value="TRANSCRIPTION FACTOR"/>
    <property type="match status" value="1"/>
</dbReference>
<evidence type="ECO:0000256" key="2">
    <source>
        <dbReference type="ARBA" id="ARBA00023015"/>
    </source>
</evidence>
<gene>
    <name evidence="5" type="ORF">CK203_046707</name>
</gene>
<keyword evidence="2" id="KW-0805">Transcription regulation</keyword>
<evidence type="ECO:0000313" key="5">
    <source>
        <dbReference type="EMBL" id="RVW84738.1"/>
    </source>
</evidence>
<dbReference type="GO" id="GO:0006355">
    <property type="term" value="P:regulation of DNA-templated transcription"/>
    <property type="evidence" value="ECO:0007669"/>
    <property type="project" value="InterPro"/>
</dbReference>
<keyword evidence="4" id="KW-0539">Nucleus</keyword>
<organism evidence="5 6">
    <name type="scientific">Vitis vinifera</name>
    <name type="common">Grape</name>
    <dbReference type="NCBI Taxonomy" id="29760"/>
    <lineage>
        <taxon>Eukaryota</taxon>
        <taxon>Viridiplantae</taxon>
        <taxon>Streptophyta</taxon>
        <taxon>Embryophyta</taxon>
        <taxon>Tracheophyta</taxon>
        <taxon>Spermatophyta</taxon>
        <taxon>Magnoliopsida</taxon>
        <taxon>eudicotyledons</taxon>
        <taxon>Gunneridae</taxon>
        <taxon>Pentapetalae</taxon>
        <taxon>rosids</taxon>
        <taxon>Vitales</taxon>
        <taxon>Vitaceae</taxon>
        <taxon>Viteae</taxon>
        <taxon>Vitis</taxon>
    </lineage>
</organism>
<evidence type="ECO:0000313" key="6">
    <source>
        <dbReference type="Proteomes" id="UP000288805"/>
    </source>
</evidence>
<dbReference type="PANTHER" id="PTHR33124">
    <property type="entry name" value="TRANSCRIPTION FACTOR IBH1-LIKE 1"/>
    <property type="match status" value="1"/>
</dbReference>
<dbReference type="InterPro" id="IPR044660">
    <property type="entry name" value="IBH1-like"/>
</dbReference>
<evidence type="ECO:0000256" key="4">
    <source>
        <dbReference type="ARBA" id="ARBA00023242"/>
    </source>
</evidence>
<dbReference type="AlphaFoldDB" id="A0A438HJV3"/>
<protein>
    <recommendedName>
        <fullName evidence="7">BHLH domain-containing protein</fullName>
    </recommendedName>
</protein>
<dbReference type="InterPro" id="IPR044549">
    <property type="entry name" value="bHLH_AtIBH1-like"/>
</dbReference>
<comment type="caution">
    <text evidence="5">The sequence shown here is derived from an EMBL/GenBank/DDBJ whole genome shotgun (WGS) entry which is preliminary data.</text>
</comment>